<dbReference type="OrthoDB" id="5596576at2759"/>
<protein>
    <submittedName>
        <fullName evidence="5">Uncharacterized protein</fullName>
    </submittedName>
</protein>
<dbReference type="Proteomes" id="UP000016935">
    <property type="component" value="Unassembled WGS sequence"/>
</dbReference>
<dbReference type="InterPro" id="IPR046368">
    <property type="entry name" value="Tag1"/>
</dbReference>
<evidence type="ECO:0000259" key="4">
    <source>
        <dbReference type="Pfam" id="PF26153"/>
    </source>
</evidence>
<feature type="domain" description="Tag1-like fifth Ig-like" evidence="4">
    <location>
        <begin position="651"/>
        <end position="762"/>
    </location>
</feature>
<dbReference type="GO" id="GO:0000329">
    <property type="term" value="C:fungal-type vacuole membrane"/>
    <property type="evidence" value="ECO:0007669"/>
    <property type="project" value="InterPro"/>
</dbReference>
<dbReference type="AlphaFoldDB" id="R0I6U4"/>
<dbReference type="Pfam" id="PF22786">
    <property type="entry name" value="Tag1_C"/>
    <property type="match status" value="1"/>
</dbReference>
<accession>R0I6U4</accession>
<dbReference type="InterPro" id="IPR055011">
    <property type="entry name" value="Tag1_C"/>
</dbReference>
<dbReference type="InterPro" id="IPR059065">
    <property type="entry name" value="Ig_Tag1-like_4th"/>
</dbReference>
<organism evidence="5 6">
    <name type="scientific">Exserohilum turcicum (strain 28A)</name>
    <name type="common">Northern leaf blight fungus</name>
    <name type="synonym">Setosphaeria turcica</name>
    <dbReference type="NCBI Taxonomy" id="671987"/>
    <lineage>
        <taxon>Eukaryota</taxon>
        <taxon>Fungi</taxon>
        <taxon>Dikarya</taxon>
        <taxon>Ascomycota</taxon>
        <taxon>Pezizomycotina</taxon>
        <taxon>Dothideomycetes</taxon>
        <taxon>Pleosporomycetidae</taxon>
        <taxon>Pleosporales</taxon>
        <taxon>Pleosporineae</taxon>
        <taxon>Pleosporaceae</taxon>
        <taxon>Exserohilum</taxon>
    </lineage>
</organism>
<dbReference type="HOGENOM" id="CLU_006918_0_0_1"/>
<dbReference type="Pfam" id="PF26150">
    <property type="entry name" value="LEA-2_4"/>
    <property type="match status" value="1"/>
</dbReference>
<reference evidence="5 6" key="1">
    <citation type="journal article" date="2012" name="PLoS Pathog.">
        <title>Diverse lifestyles and strategies of plant pathogenesis encoded in the genomes of eighteen Dothideomycetes fungi.</title>
        <authorList>
            <person name="Ohm R.A."/>
            <person name="Feau N."/>
            <person name="Henrissat B."/>
            <person name="Schoch C.L."/>
            <person name="Horwitz B.A."/>
            <person name="Barry K.W."/>
            <person name="Condon B.J."/>
            <person name="Copeland A.C."/>
            <person name="Dhillon B."/>
            <person name="Glaser F."/>
            <person name="Hesse C.N."/>
            <person name="Kosti I."/>
            <person name="LaButti K."/>
            <person name="Lindquist E.A."/>
            <person name="Lucas S."/>
            <person name="Salamov A.A."/>
            <person name="Bradshaw R.E."/>
            <person name="Ciuffetti L."/>
            <person name="Hamelin R.C."/>
            <person name="Kema G.H.J."/>
            <person name="Lawrence C."/>
            <person name="Scott J.A."/>
            <person name="Spatafora J.W."/>
            <person name="Turgeon B.G."/>
            <person name="de Wit P.J.G.M."/>
            <person name="Zhong S."/>
            <person name="Goodwin S.B."/>
            <person name="Grigoriev I.V."/>
        </authorList>
    </citation>
    <scope>NUCLEOTIDE SEQUENCE [LARGE SCALE GENOMIC DNA]</scope>
    <source>
        <strain evidence="6">28A</strain>
    </source>
</reference>
<reference evidence="5 6" key="2">
    <citation type="journal article" date="2013" name="PLoS Genet.">
        <title>Comparative genome structure, secondary metabolite, and effector coding capacity across Cochliobolus pathogens.</title>
        <authorList>
            <person name="Condon B.J."/>
            <person name="Leng Y."/>
            <person name="Wu D."/>
            <person name="Bushley K.E."/>
            <person name="Ohm R.A."/>
            <person name="Otillar R."/>
            <person name="Martin J."/>
            <person name="Schackwitz W."/>
            <person name="Grimwood J."/>
            <person name="MohdZainudin N."/>
            <person name="Xue C."/>
            <person name="Wang R."/>
            <person name="Manning V.A."/>
            <person name="Dhillon B."/>
            <person name="Tu Z.J."/>
            <person name="Steffenson B.J."/>
            <person name="Salamov A."/>
            <person name="Sun H."/>
            <person name="Lowry S."/>
            <person name="LaButti K."/>
            <person name="Han J."/>
            <person name="Copeland A."/>
            <person name="Lindquist E."/>
            <person name="Barry K."/>
            <person name="Schmutz J."/>
            <person name="Baker S.E."/>
            <person name="Ciuffetti L.M."/>
            <person name="Grigoriev I.V."/>
            <person name="Zhong S."/>
            <person name="Turgeon B.G."/>
        </authorList>
    </citation>
    <scope>NUCLEOTIDE SEQUENCE [LARGE SCALE GENOMIC DNA]</scope>
    <source>
        <strain evidence="6">28A</strain>
    </source>
</reference>
<dbReference type="SUPFAM" id="SSF117070">
    <property type="entry name" value="LEA14-like"/>
    <property type="match status" value="1"/>
</dbReference>
<evidence type="ECO:0000259" key="3">
    <source>
        <dbReference type="Pfam" id="PF26150"/>
    </source>
</evidence>
<dbReference type="InterPro" id="IPR059066">
    <property type="entry name" value="Ig_Tag1-like_5th"/>
</dbReference>
<dbReference type="RefSeq" id="XP_008031692.1">
    <property type="nucleotide sequence ID" value="XM_008033501.1"/>
</dbReference>
<feature type="region of interest" description="Disordered" evidence="1">
    <location>
        <begin position="629"/>
        <end position="656"/>
    </location>
</feature>
<keyword evidence="6" id="KW-1185">Reference proteome</keyword>
<gene>
    <name evidence="5" type="ORF">SETTUDRAFT_144481</name>
</gene>
<name>R0I6U4_EXST2</name>
<dbReference type="EMBL" id="KB908877">
    <property type="protein sequence ID" value="EOA81196.1"/>
    <property type="molecule type" value="Genomic_DNA"/>
</dbReference>
<proteinExistence type="predicted"/>
<evidence type="ECO:0000256" key="1">
    <source>
        <dbReference type="SAM" id="MobiDB-lite"/>
    </source>
</evidence>
<feature type="domain" description="Tag1 C-terminal" evidence="2">
    <location>
        <begin position="369"/>
        <end position="483"/>
    </location>
</feature>
<dbReference type="PANTHER" id="PTHR35895:SF3">
    <property type="entry name" value="PRE-RRNA PROCESSING PROTEIN"/>
    <property type="match status" value="1"/>
</dbReference>
<dbReference type="GeneID" id="19396763"/>
<dbReference type="eggNOG" id="ENOG502QZVV">
    <property type="taxonomic scope" value="Eukaryota"/>
</dbReference>
<evidence type="ECO:0000313" key="5">
    <source>
        <dbReference type="EMBL" id="EOA81196.1"/>
    </source>
</evidence>
<dbReference type="Pfam" id="PF26174">
    <property type="entry name" value="LEA-2_1"/>
    <property type="match status" value="1"/>
</dbReference>
<dbReference type="PANTHER" id="PTHR35895">
    <property type="entry name" value="CHROMOSOME 16, WHOLE GENOME SHOTGUN SEQUENCE"/>
    <property type="match status" value="1"/>
</dbReference>
<feature type="domain" description="Tag1-like fourth Ig-like" evidence="3">
    <location>
        <begin position="504"/>
        <end position="618"/>
    </location>
</feature>
<dbReference type="Pfam" id="PF26153">
    <property type="entry name" value="LEA-2L_5"/>
    <property type="match status" value="1"/>
</dbReference>
<sequence>MLGFLAKESIEEYSMQAADFRPTKLSMDGLTRHGAKVRVQGDFTMDASKVKKQSVRNLGRLGTWIAREAETGPFDADVYLPEYGNVLVGTAKIPGLRVNIRNGHTTHVVFDATVQPGSPDGIRNVANDWIDGRLGQIRLKGKAWVPLRSGVLNIGRQLVEQSVVFQSGDIPALPHYNITKLNLGEAQHGRKGLAANATIVVKNDFPVEITLPPVAVDVGIEGCSADKHLMVGTAQTGELHVRPNSNVQVDVGANVEKLSEPLTQVCPNTAKSPLDAFLGDYMKGEDATIYINCCKFPDPATPDWARELLKDITVPVPFAGKSMGNLIKNFSLADMHFSLPDPFAEPGTPEAAPKVSGIVNVDIGLPNEMNFPIDVTQVKADADIFYRNKLLGKMNLEKWQKANSTHVEGHGSEGPSLLVQSTIKEAPIKIVDDDLFSQVVQTLLFGGKSVLMDLKAAVSVGVDTPMGKLAVRGIPAQGVVPVKPIGGGKPGEGLGKKSALNVTVGNMAIIDTSPTSLTITALVNFTNPTKYSATVPYFNINVLANGSHIGSATVKDMEVVPGNNTNHLVSLHWDPYEYGGHKGKEVGAELLSQYISAGFNTTITVQAHEQSVPAAPYIGRLLSRFPIERPMPHLSTPKKPSDGDGDEDPEDDGKSHFIRGTTMHLLSSTAVFTLASPFRSTTLYITDMNATAYHDGHPAGKILYDLPFAVPPGLSESPHLPVDWSFGSLGYDAIKKALGGQLKLSAFAYVGVRIGEWRENVWFKGGKIGASVRL</sequence>
<evidence type="ECO:0000259" key="2">
    <source>
        <dbReference type="Pfam" id="PF22786"/>
    </source>
</evidence>
<evidence type="ECO:0000313" key="6">
    <source>
        <dbReference type="Proteomes" id="UP000016935"/>
    </source>
</evidence>